<evidence type="ECO:0000313" key="2">
    <source>
        <dbReference type="Proteomes" id="UP000023795"/>
    </source>
</evidence>
<dbReference type="AlphaFoldDB" id="L2F990"/>
<dbReference type="EMBL" id="ANIN01000001">
    <property type="protein sequence ID" value="ELA09480.1"/>
    <property type="molecule type" value="Genomic_DNA"/>
</dbReference>
<comment type="caution">
    <text evidence="1">The sequence shown here is derived from an EMBL/GenBank/DDBJ whole genome shotgun (WGS) entry which is preliminary data.</text>
</comment>
<organism evidence="1 2">
    <name type="scientific">Moraxella macacae 0408225</name>
    <dbReference type="NCBI Taxonomy" id="1230338"/>
    <lineage>
        <taxon>Bacteria</taxon>
        <taxon>Pseudomonadati</taxon>
        <taxon>Pseudomonadota</taxon>
        <taxon>Gammaproteobacteria</taxon>
        <taxon>Moraxellales</taxon>
        <taxon>Moraxellaceae</taxon>
        <taxon>Moraxella</taxon>
    </lineage>
</organism>
<sequence length="276" mass="30748">MSLLVTGVLFYFKPNSNITNNRTSYTNTIPKNEAIAVSATANSYVQNNQPSSSPKNPISTKAVRINAIDAEKLVTMVGSSENGVKYMSIEESGLPPDEISNLKKDYDNLNKYGSYSGGEITHEFTKANDFKEALRKNGNLENVKNKLNFTPTDVNSILGGNFKLMGADYSGSLSEGKFNSLFRYYEDGTGKRFEINEMYLTPANNYSLNVYKESINFDLVGHQATLQSLKNAENKEIYNLDFNVNRRVFSISSEGFNYSDFLQTSMAIAHAAEKEV</sequence>
<proteinExistence type="predicted"/>
<dbReference type="Proteomes" id="UP000023795">
    <property type="component" value="Unassembled WGS sequence"/>
</dbReference>
<gene>
    <name evidence="1" type="ORF">MOMA_03720</name>
</gene>
<dbReference type="eggNOG" id="ENOG503477R">
    <property type="taxonomic scope" value="Bacteria"/>
</dbReference>
<name>L2F990_9GAMM</name>
<dbReference type="RefSeq" id="WP_009767299.1">
    <property type="nucleotide sequence ID" value="NZ_ANIN01000001.1"/>
</dbReference>
<reference evidence="1 2" key="1">
    <citation type="journal article" date="2013" name="Genome Announc.">
        <title>Genome Sequence of Moraxella macacae 0408225, a Novel Bacterial Species Isolated from a Cynomolgus Macaque with Epistaxis.</title>
        <authorList>
            <person name="Ladner J.T."/>
            <person name="Whitehouse C.A."/>
            <person name="Koroleva G.I."/>
            <person name="Palacios G.F."/>
        </authorList>
    </citation>
    <scope>NUCLEOTIDE SEQUENCE [LARGE SCALE GENOMIC DNA]</scope>
    <source>
        <strain evidence="1 2">0408225</strain>
    </source>
</reference>
<keyword evidence="2" id="KW-1185">Reference proteome</keyword>
<dbReference type="OrthoDB" id="6717497at2"/>
<dbReference type="STRING" id="1230338.MOMA_03720"/>
<protein>
    <submittedName>
        <fullName evidence="1">Uncharacterized protein</fullName>
    </submittedName>
</protein>
<evidence type="ECO:0000313" key="1">
    <source>
        <dbReference type="EMBL" id="ELA09480.1"/>
    </source>
</evidence>
<accession>L2F990</accession>
<dbReference type="PATRIC" id="fig|1230338.3.peg.806"/>